<keyword evidence="4 5" id="KW-0472">Membrane</keyword>
<dbReference type="OrthoDB" id="2414439at2"/>
<feature type="transmembrane region" description="Helical" evidence="5">
    <location>
        <begin position="212"/>
        <end position="233"/>
    </location>
</feature>
<dbReference type="Pfam" id="PF07690">
    <property type="entry name" value="MFS_1"/>
    <property type="match status" value="1"/>
</dbReference>
<accession>A0A316C9M7</accession>
<organism evidence="7 8">
    <name type="scientific">Pseudaminobacter salicylatoxidans</name>
    <dbReference type="NCBI Taxonomy" id="93369"/>
    <lineage>
        <taxon>Bacteria</taxon>
        <taxon>Pseudomonadati</taxon>
        <taxon>Pseudomonadota</taxon>
        <taxon>Alphaproteobacteria</taxon>
        <taxon>Hyphomicrobiales</taxon>
        <taxon>Phyllobacteriaceae</taxon>
        <taxon>Pseudaminobacter</taxon>
    </lineage>
</organism>
<dbReference type="PANTHER" id="PTHR42718:SF42">
    <property type="entry name" value="EXPORT PROTEIN"/>
    <property type="match status" value="1"/>
</dbReference>
<feature type="transmembrane region" description="Helical" evidence="5">
    <location>
        <begin position="350"/>
        <end position="371"/>
    </location>
</feature>
<keyword evidence="3 5" id="KW-1133">Transmembrane helix</keyword>
<keyword evidence="8" id="KW-1185">Reference proteome</keyword>
<name>A0A316C9M7_PSESE</name>
<evidence type="ECO:0000313" key="8">
    <source>
        <dbReference type="Proteomes" id="UP000245396"/>
    </source>
</evidence>
<dbReference type="InterPro" id="IPR020846">
    <property type="entry name" value="MFS_dom"/>
</dbReference>
<dbReference type="GO" id="GO:0016020">
    <property type="term" value="C:membrane"/>
    <property type="evidence" value="ECO:0007669"/>
    <property type="project" value="UniProtKB-SubCell"/>
</dbReference>
<evidence type="ECO:0000259" key="6">
    <source>
        <dbReference type="PROSITE" id="PS50850"/>
    </source>
</evidence>
<sequence length="513" mass="53171">MSAPVSSGSLSAGSRTFCPPEGRRFALIAAILASSMGFIDGTVVSLAMPVIRTDLGASLAEAQWIGNAYMLFLSALVLIGGVAGDVFGVRNIFAVGIAIFIVTSLFCAIAADAQMLIAMRALQGTGAALMVPGSLALIAKSYPADIRGAAIGKWAAYSSLATAFGPVIGGAVLSTGEPWMWRIIFAINVPIGVVALMMLIRHVPADRPSAKRPMDVLGAVLATAGLGLLAWGLTDMGAVEGSLPISPGMRMLTGTALLAGFVFWEHRAHSPMVKLQLFRYWAFSGANLYTLVLFFAFSAVLFFMPMTLVAGWGTPEWQVSLLFLPMSLFIALFSGLAGRLADRWGPRWPLTIGALVVAMSYALLAITLPAMELWGATFLALVLNGLGMAILVSPLSAAVMLAVPDDDTGLASGINNAVARAAGLLAVAALGALAALVFRNVLGDGIEGAGFGEVPKVTLDTLAEGRRVTATNSAFQVISGISAILCAGAAVISWLTQQSWPDRGKAPAPSGTD</sequence>
<evidence type="ECO:0000256" key="3">
    <source>
        <dbReference type="ARBA" id="ARBA00022989"/>
    </source>
</evidence>
<feature type="transmembrane region" description="Helical" evidence="5">
    <location>
        <begin position="25"/>
        <end position="48"/>
    </location>
</feature>
<feature type="transmembrane region" description="Helical" evidence="5">
    <location>
        <begin position="317"/>
        <end position="338"/>
    </location>
</feature>
<reference evidence="7 8" key="1">
    <citation type="submission" date="2018-05" db="EMBL/GenBank/DDBJ databases">
        <title>Genomic Encyclopedia of Type Strains, Phase IV (KMG-IV): sequencing the most valuable type-strain genomes for metagenomic binning, comparative biology and taxonomic classification.</title>
        <authorList>
            <person name="Goeker M."/>
        </authorList>
    </citation>
    <scope>NUCLEOTIDE SEQUENCE [LARGE SCALE GENOMIC DNA]</scope>
    <source>
        <strain evidence="7 8">DSM 6986</strain>
    </source>
</reference>
<dbReference type="AlphaFoldDB" id="A0A316C9M7"/>
<dbReference type="PANTHER" id="PTHR42718">
    <property type="entry name" value="MAJOR FACILITATOR SUPERFAMILY MULTIDRUG TRANSPORTER MFSC"/>
    <property type="match status" value="1"/>
</dbReference>
<feature type="domain" description="Major facilitator superfamily (MFS) profile" evidence="6">
    <location>
        <begin position="26"/>
        <end position="497"/>
    </location>
</feature>
<dbReference type="SUPFAM" id="SSF103473">
    <property type="entry name" value="MFS general substrate transporter"/>
    <property type="match status" value="1"/>
</dbReference>
<feature type="transmembrane region" description="Helical" evidence="5">
    <location>
        <begin position="179"/>
        <end position="200"/>
    </location>
</feature>
<dbReference type="EMBL" id="QGGG01000004">
    <property type="protein sequence ID" value="PWJ84737.1"/>
    <property type="molecule type" value="Genomic_DNA"/>
</dbReference>
<gene>
    <name evidence="7" type="ORF">C7441_1042</name>
</gene>
<evidence type="ECO:0000313" key="7">
    <source>
        <dbReference type="EMBL" id="PWJ84737.1"/>
    </source>
</evidence>
<evidence type="ECO:0000256" key="2">
    <source>
        <dbReference type="ARBA" id="ARBA00022692"/>
    </source>
</evidence>
<proteinExistence type="predicted"/>
<dbReference type="STRING" id="1192868.GCA_000304395_04524"/>
<dbReference type="PROSITE" id="PS50850">
    <property type="entry name" value="MFS"/>
    <property type="match status" value="1"/>
</dbReference>
<feature type="transmembrane region" description="Helical" evidence="5">
    <location>
        <begin position="417"/>
        <end position="438"/>
    </location>
</feature>
<feature type="transmembrane region" description="Helical" evidence="5">
    <location>
        <begin position="68"/>
        <end position="87"/>
    </location>
</feature>
<evidence type="ECO:0000256" key="1">
    <source>
        <dbReference type="ARBA" id="ARBA00004141"/>
    </source>
</evidence>
<feature type="transmembrane region" description="Helical" evidence="5">
    <location>
        <begin position="151"/>
        <end position="173"/>
    </location>
</feature>
<feature type="transmembrane region" description="Helical" evidence="5">
    <location>
        <begin position="245"/>
        <end position="264"/>
    </location>
</feature>
<feature type="transmembrane region" description="Helical" evidence="5">
    <location>
        <begin position="377"/>
        <end position="405"/>
    </location>
</feature>
<feature type="transmembrane region" description="Helical" evidence="5">
    <location>
        <begin position="117"/>
        <end position="139"/>
    </location>
</feature>
<dbReference type="InterPro" id="IPR036259">
    <property type="entry name" value="MFS_trans_sf"/>
</dbReference>
<dbReference type="GO" id="GO:0022857">
    <property type="term" value="F:transmembrane transporter activity"/>
    <property type="evidence" value="ECO:0007669"/>
    <property type="project" value="InterPro"/>
</dbReference>
<dbReference type="Gene3D" id="1.20.1250.20">
    <property type="entry name" value="MFS general substrate transporter like domains"/>
    <property type="match status" value="1"/>
</dbReference>
<dbReference type="InterPro" id="IPR011701">
    <property type="entry name" value="MFS"/>
</dbReference>
<keyword evidence="2 5" id="KW-0812">Transmembrane</keyword>
<evidence type="ECO:0000256" key="5">
    <source>
        <dbReference type="SAM" id="Phobius"/>
    </source>
</evidence>
<protein>
    <submittedName>
        <fullName evidence="7">EmrB/QacA subfamily drug resistance transporter</fullName>
    </submittedName>
</protein>
<evidence type="ECO:0000256" key="4">
    <source>
        <dbReference type="ARBA" id="ARBA00023136"/>
    </source>
</evidence>
<feature type="transmembrane region" description="Helical" evidence="5">
    <location>
        <begin position="474"/>
        <end position="495"/>
    </location>
</feature>
<dbReference type="CDD" id="cd17321">
    <property type="entry name" value="MFS_MMR_MDR_like"/>
    <property type="match status" value="1"/>
</dbReference>
<dbReference type="Gene3D" id="1.20.1720.10">
    <property type="entry name" value="Multidrug resistance protein D"/>
    <property type="match status" value="1"/>
</dbReference>
<dbReference type="Proteomes" id="UP000245396">
    <property type="component" value="Unassembled WGS sequence"/>
</dbReference>
<comment type="subcellular location">
    <subcellularLocation>
        <location evidence="1">Membrane</location>
        <topology evidence="1">Multi-pass membrane protein</topology>
    </subcellularLocation>
</comment>
<comment type="caution">
    <text evidence="7">The sequence shown here is derived from an EMBL/GenBank/DDBJ whole genome shotgun (WGS) entry which is preliminary data.</text>
</comment>
<feature type="transmembrane region" description="Helical" evidence="5">
    <location>
        <begin position="285"/>
        <end position="305"/>
    </location>
</feature>
<feature type="transmembrane region" description="Helical" evidence="5">
    <location>
        <begin position="92"/>
        <end position="111"/>
    </location>
</feature>